<dbReference type="Pfam" id="PF02518">
    <property type="entry name" value="HATPase_c"/>
    <property type="match status" value="1"/>
</dbReference>
<dbReference type="EMBL" id="CP155447">
    <property type="protein sequence ID" value="XBH03938.1"/>
    <property type="molecule type" value="Genomic_DNA"/>
</dbReference>
<keyword evidence="4" id="KW-1003">Cell membrane</keyword>
<keyword evidence="7" id="KW-0547">Nucleotide-binding</keyword>
<evidence type="ECO:0000256" key="3">
    <source>
        <dbReference type="ARBA" id="ARBA00012438"/>
    </source>
</evidence>
<sequence>MDARTDLSSSAANATTRPLIAHDELRTILSNLSHELCRPLISLRAGFDLILGSAAKPISSDQRGHVQAMVVLCDDLLRLTRSYLDYAGLVQGTRPLCYGSFTLSALIREIDRQFSEDAASRRVTWECGMEGADATVSTDASRCQQIFGNLVANALKYTPPGGQVRLTAHHEEESWTVVVTDSGPGIPADAISKVFEPFYRLSREEHSGVEGSGLGLAICREMVDQLGGQISISSTVGQGTRVIVRFPVAKATRGALSSQRN</sequence>
<dbReference type="InterPro" id="IPR005467">
    <property type="entry name" value="His_kinase_dom"/>
</dbReference>
<keyword evidence="9" id="KW-0067">ATP-binding</keyword>
<evidence type="ECO:0000256" key="4">
    <source>
        <dbReference type="ARBA" id="ARBA00022475"/>
    </source>
</evidence>
<evidence type="ECO:0000256" key="5">
    <source>
        <dbReference type="ARBA" id="ARBA00022553"/>
    </source>
</evidence>
<reference evidence="13" key="1">
    <citation type="submission" date="2024-05" db="EMBL/GenBank/DDBJ databases">
        <title>Planctomycetes of the genus Singulisphaera possess chitinolytic capabilities.</title>
        <authorList>
            <person name="Ivanova A."/>
        </authorList>
    </citation>
    <scope>NUCLEOTIDE SEQUENCE</scope>
    <source>
        <strain evidence="13">Ch08T</strain>
    </source>
</reference>
<dbReference type="GO" id="GO:0005524">
    <property type="term" value="F:ATP binding"/>
    <property type="evidence" value="ECO:0007669"/>
    <property type="project" value="UniProtKB-KW"/>
</dbReference>
<evidence type="ECO:0000256" key="7">
    <source>
        <dbReference type="ARBA" id="ARBA00022741"/>
    </source>
</evidence>
<dbReference type="InterPro" id="IPR003661">
    <property type="entry name" value="HisK_dim/P_dom"/>
</dbReference>
<keyword evidence="11" id="KW-0472">Membrane</keyword>
<dbReference type="Gene3D" id="3.30.565.10">
    <property type="entry name" value="Histidine kinase-like ATPase, C-terminal domain"/>
    <property type="match status" value="1"/>
</dbReference>
<dbReference type="Gene3D" id="1.10.287.130">
    <property type="match status" value="1"/>
</dbReference>
<keyword evidence="8 13" id="KW-0418">Kinase</keyword>
<dbReference type="RefSeq" id="WP_406696682.1">
    <property type="nucleotide sequence ID" value="NZ_CP155447.1"/>
</dbReference>
<evidence type="ECO:0000256" key="10">
    <source>
        <dbReference type="ARBA" id="ARBA00023012"/>
    </source>
</evidence>
<evidence type="ECO:0000313" key="13">
    <source>
        <dbReference type="EMBL" id="XBH03938.1"/>
    </source>
</evidence>
<dbReference type="AlphaFoldDB" id="A0AAU7CEQ3"/>
<proteinExistence type="predicted"/>
<dbReference type="InterPro" id="IPR003594">
    <property type="entry name" value="HATPase_dom"/>
</dbReference>
<dbReference type="InterPro" id="IPR036097">
    <property type="entry name" value="HisK_dim/P_sf"/>
</dbReference>
<keyword evidence="10" id="KW-0902">Two-component regulatory system</keyword>
<evidence type="ECO:0000256" key="8">
    <source>
        <dbReference type="ARBA" id="ARBA00022777"/>
    </source>
</evidence>
<dbReference type="PROSITE" id="PS50109">
    <property type="entry name" value="HIS_KIN"/>
    <property type="match status" value="1"/>
</dbReference>
<dbReference type="EC" id="2.7.13.3" evidence="3"/>
<accession>A0AAU7CEQ3</accession>
<dbReference type="FunFam" id="3.30.565.10:FF:000023">
    <property type="entry name" value="PAS domain-containing sensor histidine kinase"/>
    <property type="match status" value="1"/>
</dbReference>
<keyword evidence="5" id="KW-0597">Phosphoprotein</keyword>
<dbReference type="PANTHER" id="PTHR43711:SF1">
    <property type="entry name" value="HISTIDINE KINASE 1"/>
    <property type="match status" value="1"/>
</dbReference>
<dbReference type="PANTHER" id="PTHR43711">
    <property type="entry name" value="TWO-COMPONENT HISTIDINE KINASE"/>
    <property type="match status" value="1"/>
</dbReference>
<protein>
    <recommendedName>
        <fullName evidence="3">histidine kinase</fullName>
        <ecNumber evidence="3">2.7.13.3</ecNumber>
    </recommendedName>
</protein>
<feature type="domain" description="Histidine kinase" evidence="12">
    <location>
        <begin position="31"/>
        <end position="250"/>
    </location>
</feature>
<comment type="subcellular location">
    <subcellularLocation>
        <location evidence="2">Cell membrane</location>
    </subcellularLocation>
</comment>
<dbReference type="SUPFAM" id="SSF55874">
    <property type="entry name" value="ATPase domain of HSP90 chaperone/DNA topoisomerase II/histidine kinase"/>
    <property type="match status" value="1"/>
</dbReference>
<evidence type="ECO:0000259" key="12">
    <source>
        <dbReference type="PROSITE" id="PS50109"/>
    </source>
</evidence>
<organism evidence="13">
    <name type="scientific">Singulisphaera sp. Ch08</name>
    <dbReference type="NCBI Taxonomy" id="3120278"/>
    <lineage>
        <taxon>Bacteria</taxon>
        <taxon>Pseudomonadati</taxon>
        <taxon>Planctomycetota</taxon>
        <taxon>Planctomycetia</taxon>
        <taxon>Isosphaerales</taxon>
        <taxon>Isosphaeraceae</taxon>
        <taxon>Singulisphaera</taxon>
    </lineage>
</organism>
<evidence type="ECO:0000256" key="1">
    <source>
        <dbReference type="ARBA" id="ARBA00000085"/>
    </source>
</evidence>
<dbReference type="GO" id="GO:0000155">
    <property type="term" value="F:phosphorelay sensor kinase activity"/>
    <property type="evidence" value="ECO:0007669"/>
    <property type="project" value="InterPro"/>
</dbReference>
<dbReference type="InterPro" id="IPR036890">
    <property type="entry name" value="HATPase_C_sf"/>
</dbReference>
<comment type="catalytic activity">
    <reaction evidence="1">
        <text>ATP + protein L-histidine = ADP + protein N-phospho-L-histidine.</text>
        <dbReference type="EC" id="2.7.13.3"/>
    </reaction>
</comment>
<evidence type="ECO:0000256" key="9">
    <source>
        <dbReference type="ARBA" id="ARBA00022840"/>
    </source>
</evidence>
<evidence type="ECO:0000256" key="2">
    <source>
        <dbReference type="ARBA" id="ARBA00004236"/>
    </source>
</evidence>
<name>A0AAU7CEQ3_9BACT</name>
<keyword evidence="6" id="KW-0808">Transferase</keyword>
<dbReference type="SMART" id="SM00387">
    <property type="entry name" value="HATPase_c"/>
    <property type="match status" value="1"/>
</dbReference>
<dbReference type="InterPro" id="IPR004358">
    <property type="entry name" value="Sig_transdc_His_kin-like_C"/>
</dbReference>
<evidence type="ECO:0000256" key="6">
    <source>
        <dbReference type="ARBA" id="ARBA00022679"/>
    </source>
</evidence>
<dbReference type="CDD" id="cd00075">
    <property type="entry name" value="HATPase"/>
    <property type="match status" value="1"/>
</dbReference>
<gene>
    <name evidence="13" type="ORF">V5E97_37415</name>
</gene>
<dbReference type="GO" id="GO:0005886">
    <property type="term" value="C:plasma membrane"/>
    <property type="evidence" value="ECO:0007669"/>
    <property type="project" value="UniProtKB-SubCell"/>
</dbReference>
<dbReference type="SUPFAM" id="SSF47384">
    <property type="entry name" value="Homodimeric domain of signal transducing histidine kinase"/>
    <property type="match status" value="1"/>
</dbReference>
<evidence type="ECO:0000256" key="11">
    <source>
        <dbReference type="ARBA" id="ARBA00023136"/>
    </source>
</evidence>
<dbReference type="InterPro" id="IPR050736">
    <property type="entry name" value="Sensor_HK_Regulatory"/>
</dbReference>
<dbReference type="PRINTS" id="PR00344">
    <property type="entry name" value="BCTRLSENSOR"/>
</dbReference>
<dbReference type="CDD" id="cd00082">
    <property type="entry name" value="HisKA"/>
    <property type="match status" value="1"/>
</dbReference>